<organism evidence="2 3">
    <name type="scientific">Morchella conica CCBAS932</name>
    <dbReference type="NCBI Taxonomy" id="1392247"/>
    <lineage>
        <taxon>Eukaryota</taxon>
        <taxon>Fungi</taxon>
        <taxon>Dikarya</taxon>
        <taxon>Ascomycota</taxon>
        <taxon>Pezizomycotina</taxon>
        <taxon>Pezizomycetes</taxon>
        <taxon>Pezizales</taxon>
        <taxon>Morchellaceae</taxon>
        <taxon>Morchella</taxon>
    </lineage>
</organism>
<dbReference type="AlphaFoldDB" id="A0A3N4KHT3"/>
<sequence>MGRIYDENQQRMRDIIASVAAGTTPASDGAATLFHWLDDIINERCAPYEDFDVETAPGDTPRVNEFGTCVGVNIVGYACLREARGLTFDEWETHGRLADLARGFWGLLGTRKWISRGYRMATSDNWLLDNLCNVSPDPDYYLKYPAAERKARRNKDVVSYYRIVATLDERGGLHWLRPGLAGTLRRIHEPAPDETCVRCFAYVIEIIGKTLYNTREDFWVSATGYAPNTPFFETVVREKGYCEVNWQRALEAITRISEEEDRTEEIREVARKTAERMVRIEEEVKREREAKRLEEEGEEAKNLKKEEEKKVRNEEAEVGFRTYAKNWSVAAPAS</sequence>
<dbReference type="InParanoid" id="A0A3N4KHT3"/>
<accession>A0A3N4KHT3</accession>
<dbReference type="Proteomes" id="UP000277580">
    <property type="component" value="Unassembled WGS sequence"/>
</dbReference>
<proteinExistence type="predicted"/>
<gene>
    <name evidence="2" type="ORF">P167DRAFT_577801</name>
</gene>
<reference evidence="2 3" key="1">
    <citation type="journal article" date="2018" name="Nat. Ecol. Evol.">
        <title>Pezizomycetes genomes reveal the molecular basis of ectomycorrhizal truffle lifestyle.</title>
        <authorList>
            <person name="Murat C."/>
            <person name="Payen T."/>
            <person name="Noel B."/>
            <person name="Kuo A."/>
            <person name="Morin E."/>
            <person name="Chen J."/>
            <person name="Kohler A."/>
            <person name="Krizsan K."/>
            <person name="Balestrini R."/>
            <person name="Da Silva C."/>
            <person name="Montanini B."/>
            <person name="Hainaut M."/>
            <person name="Levati E."/>
            <person name="Barry K.W."/>
            <person name="Belfiori B."/>
            <person name="Cichocki N."/>
            <person name="Clum A."/>
            <person name="Dockter R.B."/>
            <person name="Fauchery L."/>
            <person name="Guy J."/>
            <person name="Iotti M."/>
            <person name="Le Tacon F."/>
            <person name="Lindquist E.A."/>
            <person name="Lipzen A."/>
            <person name="Malagnac F."/>
            <person name="Mello A."/>
            <person name="Molinier V."/>
            <person name="Miyauchi S."/>
            <person name="Poulain J."/>
            <person name="Riccioni C."/>
            <person name="Rubini A."/>
            <person name="Sitrit Y."/>
            <person name="Splivallo R."/>
            <person name="Traeger S."/>
            <person name="Wang M."/>
            <person name="Zifcakova L."/>
            <person name="Wipf D."/>
            <person name="Zambonelli A."/>
            <person name="Paolocci F."/>
            <person name="Nowrousian M."/>
            <person name="Ottonello S."/>
            <person name="Baldrian P."/>
            <person name="Spatafora J.W."/>
            <person name="Henrissat B."/>
            <person name="Nagy L.G."/>
            <person name="Aury J.M."/>
            <person name="Wincker P."/>
            <person name="Grigoriev I.V."/>
            <person name="Bonfante P."/>
            <person name="Martin F.M."/>
        </authorList>
    </citation>
    <scope>NUCLEOTIDE SEQUENCE [LARGE SCALE GENOMIC DNA]</scope>
    <source>
        <strain evidence="2 3">CCBAS932</strain>
    </source>
</reference>
<name>A0A3N4KHT3_9PEZI</name>
<evidence type="ECO:0000313" key="3">
    <source>
        <dbReference type="Proteomes" id="UP000277580"/>
    </source>
</evidence>
<dbReference type="OrthoDB" id="5396782at2759"/>
<keyword evidence="3" id="KW-1185">Reference proteome</keyword>
<evidence type="ECO:0000313" key="2">
    <source>
        <dbReference type="EMBL" id="RPB08958.1"/>
    </source>
</evidence>
<evidence type="ECO:0000256" key="1">
    <source>
        <dbReference type="SAM" id="MobiDB-lite"/>
    </source>
</evidence>
<protein>
    <submittedName>
        <fullName evidence="2">Uncharacterized protein</fullName>
    </submittedName>
</protein>
<dbReference type="EMBL" id="ML119157">
    <property type="protein sequence ID" value="RPB08958.1"/>
    <property type="molecule type" value="Genomic_DNA"/>
</dbReference>
<feature type="region of interest" description="Disordered" evidence="1">
    <location>
        <begin position="288"/>
        <end position="308"/>
    </location>
</feature>